<evidence type="ECO:0000313" key="3">
    <source>
        <dbReference type="Proteomes" id="UP000746747"/>
    </source>
</evidence>
<name>A0A8J2MIN0_9BILA</name>
<accession>A0A8J2MIN0</accession>
<dbReference type="AlphaFoldDB" id="A0A8J2MIN0"/>
<reference evidence="2" key="1">
    <citation type="submission" date="2021-09" db="EMBL/GenBank/DDBJ databases">
        <authorList>
            <consortium name="Pathogen Informatics"/>
        </authorList>
    </citation>
    <scope>NUCLEOTIDE SEQUENCE</scope>
</reference>
<sequence>MIGDGKLCTDYFMNHMMTNGKEFNQGRINLTDQRVNEQYVRPENGYKRHSANKSARKGCRETITAYQNSNNFQRPFVMKRSHSMTDLTNEYRKIGQARIDQSNEYINNGFTNSIRTSNRSQITVGKMPCSRYVHRSGSLKNFKMPTTEGVRRILSREEINLTNSLRTNNAHITSPNNNLKSLVSFDPKSKILLRIHNHIDDDADVGDSCDREDSNTYHQRQQQQRQKQQKQQQQRISGKTSSTRAAEHMQHQNSKYSSMNNLVTICQPNDLNFGFIAADNNGYYNLNSFDQNCNQRSSNSLRPRSICYSKYGDDILYNGRKECNYEKSSAIDHPKSSIISGVSTFNSNDFLV</sequence>
<feature type="region of interest" description="Disordered" evidence="1">
    <location>
        <begin position="202"/>
        <end position="254"/>
    </location>
</feature>
<protein>
    <submittedName>
        <fullName evidence="2">Uncharacterized protein</fullName>
    </submittedName>
</protein>
<gene>
    <name evidence="2" type="ORF">CJOHNSTONI_LOCUS795</name>
</gene>
<comment type="caution">
    <text evidence="2">The sequence shown here is derived from an EMBL/GenBank/DDBJ whole genome shotgun (WGS) entry which is preliminary data.</text>
</comment>
<proteinExistence type="predicted"/>
<keyword evidence="3" id="KW-1185">Reference proteome</keyword>
<dbReference type="EMBL" id="CAKAEH010000222">
    <property type="protein sequence ID" value="CAG9530282.1"/>
    <property type="molecule type" value="Genomic_DNA"/>
</dbReference>
<feature type="compositionally biased region" description="Low complexity" evidence="1">
    <location>
        <begin position="219"/>
        <end position="235"/>
    </location>
</feature>
<dbReference type="Proteomes" id="UP000746747">
    <property type="component" value="Unassembled WGS sequence"/>
</dbReference>
<evidence type="ECO:0000256" key="1">
    <source>
        <dbReference type="SAM" id="MobiDB-lite"/>
    </source>
</evidence>
<evidence type="ECO:0000313" key="2">
    <source>
        <dbReference type="EMBL" id="CAG9530282.1"/>
    </source>
</evidence>
<dbReference type="OrthoDB" id="10050321at2759"/>
<organism evidence="2 3">
    <name type="scientific">Cercopithifilaria johnstoni</name>
    <dbReference type="NCBI Taxonomy" id="2874296"/>
    <lineage>
        <taxon>Eukaryota</taxon>
        <taxon>Metazoa</taxon>
        <taxon>Ecdysozoa</taxon>
        <taxon>Nematoda</taxon>
        <taxon>Chromadorea</taxon>
        <taxon>Rhabditida</taxon>
        <taxon>Spirurina</taxon>
        <taxon>Spiruromorpha</taxon>
        <taxon>Filarioidea</taxon>
        <taxon>Onchocercidae</taxon>
        <taxon>Cercopithifilaria</taxon>
    </lineage>
</organism>